<protein>
    <submittedName>
        <fullName evidence="4">Stage III sporulation protein AA</fullName>
    </submittedName>
</protein>
<reference evidence="4 5" key="1">
    <citation type="submission" date="2018-01" db="EMBL/GenBank/DDBJ databases">
        <title>Genome Sequencing and Assembly of Anaerobacter polyendosporus strain CT4.</title>
        <authorList>
            <person name="Tachaapaikoon C."/>
            <person name="Sutheeworapong S."/>
            <person name="Jenjaroenpun P."/>
            <person name="Wongsurawat T."/>
            <person name="Nookeaw I."/>
            <person name="Cheawchanlertfa P."/>
            <person name="Kosugi A."/>
            <person name="Cheevadhanarak S."/>
            <person name="Ratanakhanokchai K."/>
        </authorList>
    </citation>
    <scope>NUCLEOTIDE SEQUENCE [LARGE SCALE GENOMIC DNA]</scope>
    <source>
        <strain evidence="4 5">CT4</strain>
    </source>
</reference>
<dbReference type="KEGG" id="cmah:C1I91_10545"/>
<dbReference type="Gene3D" id="3.40.50.300">
    <property type="entry name" value="P-loop containing nucleotide triphosphate hydrolases"/>
    <property type="match status" value="1"/>
</dbReference>
<dbReference type="Pfam" id="PF19568">
    <property type="entry name" value="Spore_III_AA"/>
    <property type="match status" value="1"/>
</dbReference>
<dbReference type="InterPro" id="IPR027417">
    <property type="entry name" value="P-loop_NTPase"/>
</dbReference>
<dbReference type="AlphaFoldDB" id="A0A3R5QTG5"/>
<name>A0A3R5QTG5_9CLOT</name>
<dbReference type="OrthoDB" id="9768243at2"/>
<dbReference type="NCBIfam" id="TIGR02858">
    <property type="entry name" value="spore_III_AA"/>
    <property type="match status" value="1"/>
</dbReference>
<dbReference type="GO" id="GO:0005524">
    <property type="term" value="F:ATP binding"/>
    <property type="evidence" value="ECO:0007669"/>
    <property type="project" value="UniProtKB-KW"/>
</dbReference>
<evidence type="ECO:0000313" key="5">
    <source>
        <dbReference type="Proteomes" id="UP000286268"/>
    </source>
</evidence>
<proteinExistence type="predicted"/>
<dbReference type="Proteomes" id="UP000286268">
    <property type="component" value="Chromosome"/>
</dbReference>
<accession>A0A3R5QTG5</accession>
<dbReference type="SUPFAM" id="SSF52540">
    <property type="entry name" value="P-loop containing nucleoside triphosphate hydrolases"/>
    <property type="match status" value="1"/>
</dbReference>
<feature type="domain" description="AAA+ ATPase" evidence="3">
    <location>
        <begin position="134"/>
        <end position="274"/>
    </location>
</feature>
<dbReference type="InterPro" id="IPR045735">
    <property type="entry name" value="Spore_III_AA_AAA+_ATPase"/>
</dbReference>
<gene>
    <name evidence="4" type="primary">spoIIIAA</name>
    <name evidence="4" type="ORF">C1I91_10545</name>
</gene>
<evidence type="ECO:0000256" key="1">
    <source>
        <dbReference type="ARBA" id="ARBA00022741"/>
    </source>
</evidence>
<sequence length="304" mass="34270">MDDLKNVLPMNLLKLIEDRPDLSKLQEIRLKCNKPVMLNVDNKEVILNYTTSREEINNIFNRISNFSIYAFEEDIKQGFITIKGGHRIGVTGHWVNDDGVIKSLKSVFSINIRIARQVIGCSDKLLEHVIKGDKLYNTILVSPPKCGKTTLLRDLTRNISNGYLKYNLTGKKVCVIDERSEIAACHLGVPQMDVGVRTDIYDNCMKYLGLMMAIRCMSPDVIICDEIGTEKDVEAIVSAFNCGVKIISTIHGNDENDLYNRPVFNKLLENKVIERIIVLSNKNGVGTIEKIVDTTLDRQVVNVV</sequence>
<evidence type="ECO:0000313" key="4">
    <source>
        <dbReference type="EMBL" id="QAA32058.1"/>
    </source>
</evidence>
<dbReference type="PANTHER" id="PTHR20953">
    <property type="entry name" value="KINASE-RELATED"/>
    <property type="match status" value="1"/>
</dbReference>
<evidence type="ECO:0000256" key="2">
    <source>
        <dbReference type="ARBA" id="ARBA00022840"/>
    </source>
</evidence>
<dbReference type="PANTHER" id="PTHR20953:SF3">
    <property type="entry name" value="P-LOOP CONTAINING NUCLEOSIDE TRIPHOSPHATE HYDROLASES SUPERFAMILY PROTEIN"/>
    <property type="match status" value="1"/>
</dbReference>
<keyword evidence="2" id="KW-0067">ATP-binding</keyword>
<dbReference type="InterPro" id="IPR014217">
    <property type="entry name" value="Spore_III_AA"/>
</dbReference>
<keyword evidence="1" id="KW-0547">Nucleotide-binding</keyword>
<dbReference type="SMART" id="SM00382">
    <property type="entry name" value="AAA"/>
    <property type="match status" value="1"/>
</dbReference>
<organism evidence="4 5">
    <name type="scientific">Clostridium manihotivorum</name>
    <dbReference type="NCBI Taxonomy" id="2320868"/>
    <lineage>
        <taxon>Bacteria</taxon>
        <taxon>Bacillati</taxon>
        <taxon>Bacillota</taxon>
        <taxon>Clostridia</taxon>
        <taxon>Eubacteriales</taxon>
        <taxon>Clostridiaceae</taxon>
        <taxon>Clostridium</taxon>
    </lineage>
</organism>
<dbReference type="InterPro" id="IPR003593">
    <property type="entry name" value="AAA+_ATPase"/>
</dbReference>
<dbReference type="RefSeq" id="WP_128212848.1">
    <property type="nucleotide sequence ID" value="NZ_CP025746.1"/>
</dbReference>
<keyword evidence="5" id="KW-1185">Reference proteome</keyword>
<dbReference type="EMBL" id="CP025746">
    <property type="protein sequence ID" value="QAA32058.1"/>
    <property type="molecule type" value="Genomic_DNA"/>
</dbReference>
<evidence type="ECO:0000259" key="3">
    <source>
        <dbReference type="SMART" id="SM00382"/>
    </source>
</evidence>